<keyword evidence="1" id="KW-0479">Metal-binding</keyword>
<evidence type="ECO:0000256" key="2">
    <source>
        <dbReference type="ARBA" id="ARBA00022771"/>
    </source>
</evidence>
<evidence type="ECO:0000256" key="4">
    <source>
        <dbReference type="SAM" id="MobiDB-lite"/>
    </source>
</evidence>
<evidence type="ECO:0000256" key="3">
    <source>
        <dbReference type="ARBA" id="ARBA00022833"/>
    </source>
</evidence>
<evidence type="ECO:0000256" key="1">
    <source>
        <dbReference type="ARBA" id="ARBA00022723"/>
    </source>
</evidence>
<feature type="region of interest" description="Disordered" evidence="4">
    <location>
        <begin position="24"/>
        <end position="49"/>
    </location>
</feature>
<dbReference type="PANTHER" id="PTHR47863:SF4">
    <property type="entry name" value="RING_FYVE_PHD ZINC FINGER SUPERFAMILY PROTEIN"/>
    <property type="match status" value="1"/>
</dbReference>
<dbReference type="CDD" id="cd11660">
    <property type="entry name" value="SANT_TRF"/>
    <property type="match status" value="1"/>
</dbReference>
<dbReference type="PROSITE" id="PS50090">
    <property type="entry name" value="MYB_LIKE"/>
    <property type="match status" value="1"/>
</dbReference>
<feature type="compositionally biased region" description="Basic and acidic residues" evidence="4">
    <location>
        <begin position="765"/>
        <end position="774"/>
    </location>
</feature>
<dbReference type="InterPro" id="IPR001965">
    <property type="entry name" value="Znf_PHD"/>
</dbReference>
<feature type="region of interest" description="Disordered" evidence="4">
    <location>
        <begin position="738"/>
        <end position="825"/>
    </location>
</feature>
<reference evidence="6 7" key="1">
    <citation type="journal article" date="2021" name="Comput. Struct. Biotechnol. J.">
        <title>De novo genome assembly of the potent medicinal plant Rehmannia glutinosa using nanopore technology.</title>
        <authorList>
            <person name="Ma L."/>
            <person name="Dong C."/>
            <person name="Song C."/>
            <person name="Wang X."/>
            <person name="Zheng X."/>
            <person name="Niu Y."/>
            <person name="Chen S."/>
            <person name="Feng W."/>
        </authorList>
    </citation>
    <scope>NUCLEOTIDE SEQUENCE [LARGE SCALE GENOMIC DNA]</scope>
    <source>
        <strain evidence="6">DH-2019</strain>
    </source>
</reference>
<dbReference type="SMART" id="SM00249">
    <property type="entry name" value="PHD"/>
    <property type="match status" value="1"/>
</dbReference>
<evidence type="ECO:0000259" key="5">
    <source>
        <dbReference type="PROSITE" id="PS50090"/>
    </source>
</evidence>
<dbReference type="EMBL" id="JABTTQ020000010">
    <property type="protein sequence ID" value="KAK6148603.1"/>
    <property type="molecule type" value="Genomic_DNA"/>
</dbReference>
<dbReference type="InterPro" id="IPR001005">
    <property type="entry name" value="SANT/Myb"/>
</dbReference>
<evidence type="ECO:0000313" key="7">
    <source>
        <dbReference type="Proteomes" id="UP001318860"/>
    </source>
</evidence>
<dbReference type="SUPFAM" id="SSF57903">
    <property type="entry name" value="FYVE/PHD zinc finger"/>
    <property type="match status" value="1"/>
</dbReference>
<feature type="compositionally biased region" description="Basic and acidic residues" evidence="4">
    <location>
        <begin position="797"/>
        <end position="810"/>
    </location>
</feature>
<accession>A0ABR0WM26</accession>
<feature type="compositionally biased region" description="Polar residues" evidence="4">
    <location>
        <begin position="755"/>
        <end position="764"/>
    </location>
</feature>
<comment type="caution">
    <text evidence="6">The sequence shown here is derived from an EMBL/GenBank/DDBJ whole genome shotgun (WGS) entry which is preliminary data.</text>
</comment>
<protein>
    <recommendedName>
        <fullName evidence="5">Myb-like domain-containing protein</fullName>
    </recommendedName>
</protein>
<feature type="region of interest" description="Disordered" evidence="4">
    <location>
        <begin position="392"/>
        <end position="414"/>
    </location>
</feature>
<sequence>MIKIRSNLQNLNLPFHRVRADLTHSRSPQAPHYSAPTLDHRLARPPPVDNSTPAPITISLFYAFQFSLQKKSLEYSVSPWYLLEKSPQIADYLGKNARELVSLRVLESFLIHGAKSNSVSSSSSPKIAFHPSESSEDVLQHILLGTSASNLKPAGPEMWKWDVQPFIARKRSSMATHALQQLKDVIHTGSHSFLASLKEQSGLPVGNRPEHRLQVDDDKCNGTPRCEGTDTNIHIGEGNDQLFSPALANNSYLVHGDLPNENILPANRKRSATTENTGEKSCKNQIISRNGCKIRIKFASKYKNDIIHSKHGLDGKIKSSGVNEQLEDTSMVIAHNIEIERCSLENNTHVGGIRLNEPPGDDINECISPEELVVPNEVFPREKQVPHFDTELPIDKSEEEHGQENETKNAKRGEEGVCDLKSAEEVDKFEPSFQVNIPIGEGEETILASSDTQCTYIQDFSATDCRDLNMLADICSRIVQSSEVLECSLGKIIYLEDIGQNRLPRDGNNEFISSKGIISPDEVLHHEKEVLHCDTKTPNENLDEEQGQEHDAQNAVEKESFHELKTPNEYMNRFPQISRSNVPKLGEAEEDVDISSDSGFCEERTDIATKKNAFLSSRPTIDWRELNVCVKCNKGGKLLVCSTKSCLLVMHGSCLGSDANFSTGEEFYCPFCAYSRAISKYMETKKKVSLTRKDFATFFCLGTSKESMKQHRGSYSDGLPKSDELNNEDIAKNVNDIQSSRKSQHEQGPGDLSFGDSTSETCHTSNKDKQEMKNEGQISQCSKIRSKKRVLSSPETDLSRECKCSPHTESTDAQEISEEENENSGASIYFTRVQKHKRQYSYPALPQLRRKRIPWTTAEEDKLKEGMRRFCSPCDRFIPWKKILEFGDAVFQESRCTIDLKDKWRNLCKASSKS</sequence>
<dbReference type="Gene3D" id="3.30.40.10">
    <property type="entry name" value="Zinc/RING finger domain, C3HC4 (zinc finger)"/>
    <property type="match status" value="1"/>
</dbReference>
<dbReference type="InterPro" id="IPR011011">
    <property type="entry name" value="Znf_FYVE_PHD"/>
</dbReference>
<organism evidence="6 7">
    <name type="scientific">Rehmannia glutinosa</name>
    <name type="common">Chinese foxglove</name>
    <dbReference type="NCBI Taxonomy" id="99300"/>
    <lineage>
        <taxon>Eukaryota</taxon>
        <taxon>Viridiplantae</taxon>
        <taxon>Streptophyta</taxon>
        <taxon>Embryophyta</taxon>
        <taxon>Tracheophyta</taxon>
        <taxon>Spermatophyta</taxon>
        <taxon>Magnoliopsida</taxon>
        <taxon>eudicotyledons</taxon>
        <taxon>Gunneridae</taxon>
        <taxon>Pentapetalae</taxon>
        <taxon>asterids</taxon>
        <taxon>lamiids</taxon>
        <taxon>Lamiales</taxon>
        <taxon>Orobanchaceae</taxon>
        <taxon>Rehmannieae</taxon>
        <taxon>Rehmannia</taxon>
    </lineage>
</organism>
<gene>
    <name evidence="6" type="ORF">DH2020_019515</name>
</gene>
<dbReference type="InterPro" id="IPR009057">
    <property type="entry name" value="Homeodomain-like_sf"/>
</dbReference>
<name>A0ABR0WM26_REHGL</name>
<evidence type="ECO:0000313" key="6">
    <source>
        <dbReference type="EMBL" id="KAK6148603.1"/>
    </source>
</evidence>
<keyword evidence="3" id="KW-0862">Zinc</keyword>
<proteinExistence type="predicted"/>
<feature type="domain" description="Myb-like" evidence="5">
    <location>
        <begin position="847"/>
        <end position="908"/>
    </location>
</feature>
<keyword evidence="7" id="KW-1185">Reference proteome</keyword>
<dbReference type="Proteomes" id="UP001318860">
    <property type="component" value="Unassembled WGS sequence"/>
</dbReference>
<dbReference type="Gene3D" id="1.10.246.220">
    <property type="match status" value="1"/>
</dbReference>
<dbReference type="InterPro" id="IPR013083">
    <property type="entry name" value="Znf_RING/FYVE/PHD"/>
</dbReference>
<keyword evidence="2" id="KW-0863">Zinc-finger</keyword>
<dbReference type="SUPFAM" id="SSF46689">
    <property type="entry name" value="Homeodomain-like"/>
    <property type="match status" value="1"/>
</dbReference>
<dbReference type="PANTHER" id="PTHR47863">
    <property type="entry name" value="RING/FYVE/PHD ZINC FINGER SUPERFAMILY PROTEIN"/>
    <property type="match status" value="1"/>
</dbReference>